<dbReference type="Pfam" id="PF10503">
    <property type="entry name" value="Esterase_PHB"/>
    <property type="match status" value="1"/>
</dbReference>
<dbReference type="Proteomes" id="UP000244755">
    <property type="component" value="Chromosome 1"/>
</dbReference>
<evidence type="ECO:0000313" key="5">
    <source>
        <dbReference type="Proteomes" id="UP000244755"/>
    </source>
</evidence>
<dbReference type="KEGG" id="mee:DA075_23460"/>
<keyword evidence="5" id="KW-1185">Reference proteome</keyword>
<evidence type="ECO:0000256" key="1">
    <source>
        <dbReference type="ARBA" id="ARBA00022729"/>
    </source>
</evidence>
<organism evidence="4 5">
    <name type="scientific">Methylobacterium currus</name>
    <dbReference type="NCBI Taxonomy" id="2051553"/>
    <lineage>
        <taxon>Bacteria</taxon>
        <taxon>Pseudomonadati</taxon>
        <taxon>Pseudomonadota</taxon>
        <taxon>Alphaproteobacteria</taxon>
        <taxon>Hyphomicrobiales</taxon>
        <taxon>Methylobacteriaceae</taxon>
        <taxon>Methylobacterium</taxon>
    </lineage>
</organism>
<proteinExistence type="predicted"/>
<dbReference type="Gene3D" id="3.40.50.1820">
    <property type="entry name" value="alpha/beta hydrolase"/>
    <property type="match status" value="1"/>
</dbReference>
<dbReference type="NCBIfam" id="TIGR01840">
    <property type="entry name" value="esterase_phb"/>
    <property type="match status" value="1"/>
</dbReference>
<protein>
    <submittedName>
        <fullName evidence="4">Esterase</fullName>
    </submittedName>
</protein>
<dbReference type="SUPFAM" id="SSF53474">
    <property type="entry name" value="alpha/beta-Hydrolases"/>
    <property type="match status" value="1"/>
</dbReference>
<evidence type="ECO:0000256" key="3">
    <source>
        <dbReference type="SAM" id="MobiDB-lite"/>
    </source>
</evidence>
<dbReference type="EMBL" id="CP028843">
    <property type="protein sequence ID" value="AWB23488.1"/>
    <property type="molecule type" value="Genomic_DNA"/>
</dbReference>
<dbReference type="GO" id="GO:0005576">
    <property type="term" value="C:extracellular region"/>
    <property type="evidence" value="ECO:0007669"/>
    <property type="project" value="InterPro"/>
</dbReference>
<dbReference type="PANTHER" id="PTHR43037:SF1">
    <property type="entry name" value="BLL1128 PROTEIN"/>
    <property type="match status" value="1"/>
</dbReference>
<dbReference type="InterPro" id="IPR050955">
    <property type="entry name" value="Plant_Biomass_Hydrol_Est"/>
</dbReference>
<dbReference type="GO" id="GO:0016787">
    <property type="term" value="F:hydrolase activity"/>
    <property type="evidence" value="ECO:0007669"/>
    <property type="project" value="UniProtKB-KW"/>
</dbReference>
<feature type="region of interest" description="Disordered" evidence="3">
    <location>
        <begin position="49"/>
        <end position="69"/>
    </location>
</feature>
<name>A0A2R4WPQ3_9HYPH</name>
<keyword evidence="1" id="KW-0732">Signal</keyword>
<gene>
    <name evidence="4" type="ORF">DA075_23460</name>
</gene>
<evidence type="ECO:0000313" key="4">
    <source>
        <dbReference type="EMBL" id="AWB23488.1"/>
    </source>
</evidence>
<accession>A0A2R4WPQ3</accession>
<dbReference type="InterPro" id="IPR010126">
    <property type="entry name" value="Esterase_phb"/>
</dbReference>
<dbReference type="OrthoDB" id="9767239at2"/>
<keyword evidence="2" id="KW-0378">Hydrolase</keyword>
<reference evidence="4 5" key="1">
    <citation type="submission" date="2018-04" db="EMBL/GenBank/DDBJ databases">
        <title>Methylobacterium sp. PR1016A genome.</title>
        <authorList>
            <person name="Park W."/>
        </authorList>
    </citation>
    <scope>NUCLEOTIDE SEQUENCE [LARGE SCALE GENOMIC DNA]</scope>
    <source>
        <strain evidence="4 5">PR1016A</strain>
    </source>
</reference>
<dbReference type="InterPro" id="IPR029058">
    <property type="entry name" value="AB_hydrolase_fold"/>
</dbReference>
<sequence length="336" mass="35485">MRDTRPNALADIARRLRSGDLGGAWAALPRGLQDLAHQADDGLARLRDRLRGPRPGAAPPSPGRFLSETFSGAPGQRAYRLYVPGGYYRGRPAPLVVMLHGCTQSPEDFAAGTAMNALAESETFLVAYPEQTRSANQGRCWNWFSPADQDRDRGETGVIAGITRTVMGAYAVDPRRVFIAGLSAGGAAAANVATAYPDLYAAVGVHSGLCALAARDLPGAIAAMRNGAAGTAPPLPTIVFHGDRDGTVNPRNGEALIAAAGGRLIRRAEGQAPGGRAFAHSLYADSAGRPAFEHWVIHGSGHAWSGGSPEGSYTDPQGPDATREMWRFFQKHPRRG</sequence>
<evidence type="ECO:0000256" key="2">
    <source>
        <dbReference type="ARBA" id="ARBA00022801"/>
    </source>
</evidence>
<dbReference type="AlphaFoldDB" id="A0A2R4WPQ3"/>
<dbReference type="PANTHER" id="PTHR43037">
    <property type="entry name" value="UNNAMED PRODUCT-RELATED"/>
    <property type="match status" value="1"/>
</dbReference>
<dbReference type="RefSeq" id="WP_099955274.1">
    <property type="nucleotide sequence ID" value="NZ_CP028843.1"/>
</dbReference>